<dbReference type="EMBL" id="AGNK02000296">
    <property type="status" value="NOT_ANNOTATED_CDS"/>
    <property type="molecule type" value="Genomic_DNA"/>
</dbReference>
<dbReference type="InParanoid" id="K3Z193"/>
<organism evidence="1 2">
    <name type="scientific">Setaria italica</name>
    <name type="common">Foxtail millet</name>
    <name type="synonym">Panicum italicum</name>
    <dbReference type="NCBI Taxonomy" id="4555"/>
    <lineage>
        <taxon>Eukaryota</taxon>
        <taxon>Viridiplantae</taxon>
        <taxon>Streptophyta</taxon>
        <taxon>Embryophyta</taxon>
        <taxon>Tracheophyta</taxon>
        <taxon>Spermatophyta</taxon>
        <taxon>Magnoliopsida</taxon>
        <taxon>Liliopsida</taxon>
        <taxon>Poales</taxon>
        <taxon>Poaceae</taxon>
        <taxon>PACMAD clade</taxon>
        <taxon>Panicoideae</taxon>
        <taxon>Panicodae</taxon>
        <taxon>Paniceae</taxon>
        <taxon>Cenchrinae</taxon>
        <taxon>Setaria</taxon>
    </lineage>
</organism>
<evidence type="ECO:0000313" key="2">
    <source>
        <dbReference type="Proteomes" id="UP000004995"/>
    </source>
</evidence>
<name>K3Z193_SETIT</name>
<keyword evidence="2" id="KW-1185">Reference proteome</keyword>
<sequence>MCGRRSRFWMQLMQNTLRHPLKCMVLCNRLWD</sequence>
<protein>
    <submittedName>
        <fullName evidence="1">Uncharacterized protein</fullName>
    </submittedName>
</protein>
<evidence type="ECO:0000313" key="1">
    <source>
        <dbReference type="EnsemblPlants" id="KQL29569"/>
    </source>
</evidence>
<dbReference type="Proteomes" id="UP000004995">
    <property type="component" value="Unassembled WGS sequence"/>
</dbReference>
<dbReference type="Gramene" id="KQL29569">
    <property type="protein sequence ID" value="KQL29569"/>
    <property type="gene ID" value="SETIT_020311mg"/>
</dbReference>
<reference evidence="2" key="1">
    <citation type="journal article" date="2012" name="Nat. Biotechnol.">
        <title>Reference genome sequence of the model plant Setaria.</title>
        <authorList>
            <person name="Bennetzen J.L."/>
            <person name="Schmutz J."/>
            <person name="Wang H."/>
            <person name="Percifield R."/>
            <person name="Hawkins J."/>
            <person name="Pontaroli A.C."/>
            <person name="Estep M."/>
            <person name="Feng L."/>
            <person name="Vaughn J.N."/>
            <person name="Grimwood J."/>
            <person name="Jenkins J."/>
            <person name="Barry K."/>
            <person name="Lindquist E."/>
            <person name="Hellsten U."/>
            <person name="Deshpande S."/>
            <person name="Wang X."/>
            <person name="Wu X."/>
            <person name="Mitros T."/>
            <person name="Triplett J."/>
            <person name="Yang X."/>
            <person name="Ye C.Y."/>
            <person name="Mauro-Herrera M."/>
            <person name="Wang L."/>
            <person name="Li P."/>
            <person name="Sharma M."/>
            <person name="Sharma R."/>
            <person name="Ronald P.C."/>
            <person name="Panaud O."/>
            <person name="Kellogg E.A."/>
            <person name="Brutnell T.P."/>
            <person name="Doust A.N."/>
            <person name="Tuskan G.A."/>
            <person name="Rokhsar D."/>
            <person name="Devos K.M."/>
        </authorList>
    </citation>
    <scope>NUCLEOTIDE SEQUENCE [LARGE SCALE GENOMIC DNA]</scope>
    <source>
        <strain evidence="2">cv. Yugu1</strain>
    </source>
</reference>
<reference evidence="1" key="2">
    <citation type="submission" date="2018-08" db="UniProtKB">
        <authorList>
            <consortium name="EnsemblPlants"/>
        </authorList>
    </citation>
    <scope>IDENTIFICATION</scope>
    <source>
        <strain evidence="1">Yugu1</strain>
    </source>
</reference>
<accession>K3Z193</accession>
<dbReference type="AlphaFoldDB" id="K3Z193"/>
<dbReference type="EnsemblPlants" id="KQL29569">
    <property type="protein sequence ID" value="KQL29569"/>
    <property type="gene ID" value="SETIT_020311mg"/>
</dbReference>
<dbReference type="HOGENOM" id="CLU_3393046_0_0_1"/>
<proteinExistence type="predicted"/>